<gene>
    <name evidence="1" type="ORF">CHYS00102_LOCUS29041</name>
</gene>
<dbReference type="EMBL" id="HBFR01039732">
    <property type="protein sequence ID" value="CAD8901822.1"/>
    <property type="molecule type" value="Transcribed_RNA"/>
</dbReference>
<protein>
    <submittedName>
        <fullName evidence="1">Uncharacterized protein</fullName>
    </submittedName>
</protein>
<sequence length="192" mass="21718">MGSIRHLHKTLLLWGLCLGFALYAVGFLHVDGQLLVSQTASSEGGPVDGIAIFRRGRRGTTSSDLHAFFRPDWQRRFSRVKKIREDNEKIKQAFETRLKELRAVGRQYRCVNPHFDDDGDGTTLLNVYLNVPRDDFEAQDESNIVNRLEDGEIVTTTGPDEGCWIEHDAGGWSSSIIDGKVRLEPLEENSFQ</sequence>
<name>A0A7S1G0U4_9STRA</name>
<accession>A0A7S1G0U4</accession>
<organism evidence="1">
    <name type="scientific">Corethron hystrix</name>
    <dbReference type="NCBI Taxonomy" id="216773"/>
    <lineage>
        <taxon>Eukaryota</taxon>
        <taxon>Sar</taxon>
        <taxon>Stramenopiles</taxon>
        <taxon>Ochrophyta</taxon>
        <taxon>Bacillariophyta</taxon>
        <taxon>Coscinodiscophyceae</taxon>
        <taxon>Corethrophycidae</taxon>
        <taxon>Corethrales</taxon>
        <taxon>Corethraceae</taxon>
        <taxon>Corethron</taxon>
    </lineage>
</organism>
<dbReference type="AlphaFoldDB" id="A0A7S1G0U4"/>
<reference evidence="1" key="1">
    <citation type="submission" date="2021-01" db="EMBL/GenBank/DDBJ databases">
        <authorList>
            <person name="Corre E."/>
            <person name="Pelletier E."/>
            <person name="Niang G."/>
            <person name="Scheremetjew M."/>
            <person name="Finn R."/>
            <person name="Kale V."/>
            <person name="Holt S."/>
            <person name="Cochrane G."/>
            <person name="Meng A."/>
            <person name="Brown T."/>
            <person name="Cohen L."/>
        </authorList>
    </citation>
    <scope>NUCLEOTIDE SEQUENCE</scope>
    <source>
        <strain evidence="1">308</strain>
    </source>
</reference>
<evidence type="ECO:0000313" key="1">
    <source>
        <dbReference type="EMBL" id="CAD8901822.1"/>
    </source>
</evidence>
<proteinExistence type="predicted"/>